<dbReference type="PANTHER" id="PTHR43833:SF9">
    <property type="entry name" value="POTASSIUM CHANNEL PROTEIN YUGO-RELATED"/>
    <property type="match status" value="1"/>
</dbReference>
<dbReference type="PANTHER" id="PTHR43833">
    <property type="entry name" value="POTASSIUM CHANNEL PROTEIN 2-RELATED-RELATED"/>
    <property type="match status" value="1"/>
</dbReference>
<reference evidence="5" key="1">
    <citation type="submission" date="2022-10" db="EMBL/GenBank/DDBJ databases">
        <authorList>
            <person name="Koch H."/>
        </authorList>
    </citation>
    <scope>NUCLEOTIDE SEQUENCE</scope>
    <source>
        <strain evidence="5">DNF</strain>
    </source>
</reference>
<dbReference type="PROSITE" id="PS51201">
    <property type="entry name" value="RCK_N"/>
    <property type="match status" value="1"/>
</dbReference>
<dbReference type="Pfam" id="PF02080">
    <property type="entry name" value="TrkA_C"/>
    <property type="match status" value="1"/>
</dbReference>
<keyword evidence="2" id="KW-0812">Transmembrane</keyword>
<accession>A0AA86N3D3</accession>
<dbReference type="InterPro" id="IPR003148">
    <property type="entry name" value="RCK_N"/>
</dbReference>
<dbReference type="Proteomes" id="UP001179121">
    <property type="component" value="Chromosome"/>
</dbReference>
<feature type="domain" description="RCK C-terminal" evidence="4">
    <location>
        <begin position="252"/>
        <end position="341"/>
    </location>
</feature>
<keyword evidence="5" id="KW-0407">Ion channel</keyword>
<keyword evidence="5" id="KW-0406">Ion transport</keyword>
<dbReference type="Gene3D" id="1.10.287.70">
    <property type="match status" value="1"/>
</dbReference>
<evidence type="ECO:0000259" key="3">
    <source>
        <dbReference type="PROSITE" id="PS51201"/>
    </source>
</evidence>
<dbReference type="GO" id="GO:0006813">
    <property type="term" value="P:potassium ion transport"/>
    <property type="evidence" value="ECO:0007669"/>
    <property type="project" value="InterPro"/>
</dbReference>
<dbReference type="AlphaFoldDB" id="A0AA86N3D3"/>
<evidence type="ECO:0000256" key="2">
    <source>
        <dbReference type="SAM" id="Phobius"/>
    </source>
</evidence>
<dbReference type="InterPro" id="IPR050721">
    <property type="entry name" value="Trk_Ktr_HKT_K-transport"/>
</dbReference>
<dbReference type="GO" id="GO:0005886">
    <property type="term" value="C:plasma membrane"/>
    <property type="evidence" value="ECO:0007669"/>
    <property type="project" value="UniProtKB-SubCell"/>
</dbReference>
<dbReference type="SUPFAM" id="SSF51735">
    <property type="entry name" value="NAD(P)-binding Rossmann-fold domains"/>
    <property type="match status" value="1"/>
</dbReference>
<dbReference type="EMBL" id="OX365700">
    <property type="protein sequence ID" value="CAI4033922.1"/>
    <property type="molecule type" value="Genomic_DNA"/>
</dbReference>
<dbReference type="PROSITE" id="PS51202">
    <property type="entry name" value="RCK_C"/>
    <property type="match status" value="1"/>
</dbReference>
<dbReference type="Gene3D" id="3.40.50.720">
    <property type="entry name" value="NAD(P)-binding Rossmann-like Domain"/>
    <property type="match status" value="1"/>
</dbReference>
<keyword evidence="5" id="KW-0813">Transport</keyword>
<feature type="domain" description="RCK N-terminal" evidence="3">
    <location>
        <begin position="114"/>
        <end position="233"/>
    </location>
</feature>
<evidence type="ECO:0000313" key="6">
    <source>
        <dbReference type="Proteomes" id="UP001179121"/>
    </source>
</evidence>
<keyword evidence="2" id="KW-1133">Transmembrane helix</keyword>
<feature type="transmembrane region" description="Helical" evidence="2">
    <location>
        <begin position="40"/>
        <end position="56"/>
    </location>
</feature>
<keyword evidence="6" id="KW-1185">Reference proteome</keyword>
<evidence type="ECO:0000259" key="4">
    <source>
        <dbReference type="PROSITE" id="PS51202"/>
    </source>
</evidence>
<organism evidence="5 6">
    <name type="scientific">Nitrospira tepida</name>
    <dbReference type="NCBI Taxonomy" id="2973512"/>
    <lineage>
        <taxon>Bacteria</taxon>
        <taxon>Pseudomonadati</taxon>
        <taxon>Nitrospirota</taxon>
        <taxon>Nitrospiria</taxon>
        <taxon>Nitrospirales</taxon>
        <taxon>Nitrospiraceae</taxon>
        <taxon>Nitrospira</taxon>
    </lineage>
</organism>
<dbReference type="InterPro" id="IPR013099">
    <property type="entry name" value="K_chnl_dom"/>
</dbReference>
<gene>
    <name evidence="5" type="ORF">DNFV4_04364</name>
</gene>
<dbReference type="SUPFAM" id="SSF81324">
    <property type="entry name" value="Voltage-gated potassium channels"/>
    <property type="match status" value="1"/>
</dbReference>
<dbReference type="KEGG" id="nti:DNFV4_04364"/>
<dbReference type="GO" id="GO:0008324">
    <property type="term" value="F:monoatomic cation transmembrane transporter activity"/>
    <property type="evidence" value="ECO:0007669"/>
    <property type="project" value="InterPro"/>
</dbReference>
<dbReference type="InterPro" id="IPR036721">
    <property type="entry name" value="RCK_C_sf"/>
</dbReference>
<evidence type="ECO:0000256" key="1">
    <source>
        <dbReference type="ARBA" id="ARBA00004651"/>
    </source>
</evidence>
<sequence>MIATAPQSSLLRHLVLSFLSVLAVIASGTAGYVAIEGWSAFDALYMTVTTVTTVGFREVHELSRAGRGFTVVLIISGVGTLFYVLSNLARLAIEGELRVLLGQYRVGGRMRALKNHYIICGGGQMGRRIGKELNSKALPFVVIEKNPEIAAQLQRDGMVAVAMEGDATRDEVLTQAGVQRAKGLVSVVNSDLENLYIVLTARGLNKDLYIVARAGDEGSERKLLRAGANRVSSPNISGGMEIAQALIRPAVLDFLELATQSEHLDLQIEEFAIEQGSPLDGKAPHDCGLNHDRGLIIVAVKRKSGHMEFNPGATVRLGEGDRLIVLGAPPSLKHLESILRLGSATGRVAESPLTYASEEGGS</sequence>
<evidence type="ECO:0000313" key="5">
    <source>
        <dbReference type="EMBL" id="CAI4033922.1"/>
    </source>
</evidence>
<dbReference type="RefSeq" id="WP_289271345.1">
    <property type="nucleotide sequence ID" value="NZ_OX365700.1"/>
</dbReference>
<name>A0AA86N3D3_9BACT</name>
<comment type="subcellular location">
    <subcellularLocation>
        <location evidence="1">Cell membrane</location>
        <topology evidence="1">Multi-pass membrane protein</topology>
    </subcellularLocation>
</comment>
<keyword evidence="2" id="KW-0472">Membrane</keyword>
<proteinExistence type="predicted"/>
<dbReference type="Pfam" id="PF02254">
    <property type="entry name" value="TrkA_N"/>
    <property type="match status" value="1"/>
</dbReference>
<dbReference type="Gene3D" id="3.30.70.1450">
    <property type="entry name" value="Regulator of K+ conductance, C-terminal domain"/>
    <property type="match status" value="1"/>
</dbReference>
<feature type="transmembrane region" description="Helical" evidence="2">
    <location>
        <begin position="68"/>
        <end position="85"/>
    </location>
</feature>
<dbReference type="Pfam" id="PF07885">
    <property type="entry name" value="Ion_trans_2"/>
    <property type="match status" value="1"/>
</dbReference>
<dbReference type="InterPro" id="IPR036291">
    <property type="entry name" value="NAD(P)-bd_dom_sf"/>
</dbReference>
<dbReference type="InterPro" id="IPR006037">
    <property type="entry name" value="RCK_C"/>
</dbReference>
<dbReference type="SUPFAM" id="SSF116726">
    <property type="entry name" value="TrkA C-terminal domain-like"/>
    <property type="match status" value="1"/>
</dbReference>
<protein>
    <submittedName>
        <fullName evidence="5">Potassium channel protein</fullName>
    </submittedName>
</protein>